<reference evidence="1 2" key="1">
    <citation type="journal article" date="2018" name="Sci. Rep.">
        <title>Genomic signatures of local adaptation to the degree of environmental predictability in rotifers.</title>
        <authorList>
            <person name="Franch-Gras L."/>
            <person name="Hahn C."/>
            <person name="Garcia-Roger E.M."/>
            <person name="Carmona M.J."/>
            <person name="Serra M."/>
            <person name="Gomez A."/>
        </authorList>
    </citation>
    <scope>NUCLEOTIDE SEQUENCE [LARGE SCALE GENOMIC DNA]</scope>
    <source>
        <strain evidence="1">HYR1</strain>
    </source>
</reference>
<dbReference type="Proteomes" id="UP000276133">
    <property type="component" value="Unassembled WGS sequence"/>
</dbReference>
<dbReference type="EMBL" id="REGN01000821">
    <property type="protein sequence ID" value="RNA38785.1"/>
    <property type="molecule type" value="Genomic_DNA"/>
</dbReference>
<organism evidence="1 2">
    <name type="scientific">Brachionus plicatilis</name>
    <name type="common">Marine rotifer</name>
    <name type="synonym">Brachionus muelleri</name>
    <dbReference type="NCBI Taxonomy" id="10195"/>
    <lineage>
        <taxon>Eukaryota</taxon>
        <taxon>Metazoa</taxon>
        <taxon>Spiralia</taxon>
        <taxon>Gnathifera</taxon>
        <taxon>Rotifera</taxon>
        <taxon>Eurotatoria</taxon>
        <taxon>Monogononta</taxon>
        <taxon>Pseudotrocha</taxon>
        <taxon>Ploima</taxon>
        <taxon>Brachionidae</taxon>
        <taxon>Brachionus</taxon>
    </lineage>
</organism>
<proteinExistence type="predicted"/>
<evidence type="ECO:0000313" key="2">
    <source>
        <dbReference type="Proteomes" id="UP000276133"/>
    </source>
</evidence>
<sequence>MHFYTKLSLIRFGLKYWLHKQSWFQLQVGRKVPLEQIQAVMFDYGPQSKRQIYAPNKADIQVHQ</sequence>
<protein>
    <submittedName>
        <fullName evidence="1">Uncharacterized protein</fullName>
    </submittedName>
</protein>
<evidence type="ECO:0000313" key="1">
    <source>
        <dbReference type="EMBL" id="RNA38785.1"/>
    </source>
</evidence>
<comment type="caution">
    <text evidence="1">The sequence shown here is derived from an EMBL/GenBank/DDBJ whole genome shotgun (WGS) entry which is preliminary data.</text>
</comment>
<dbReference type="AlphaFoldDB" id="A0A3M7SSW2"/>
<gene>
    <name evidence="1" type="ORF">BpHYR1_049582</name>
</gene>
<keyword evidence="2" id="KW-1185">Reference proteome</keyword>
<name>A0A3M7SSW2_BRAPC</name>
<accession>A0A3M7SSW2</accession>